<feature type="non-terminal residue" evidence="1">
    <location>
        <position position="192"/>
    </location>
</feature>
<reference evidence="1 2" key="1">
    <citation type="journal article" date="2021" name="Cell">
        <title>Tracing the genetic footprints of vertebrate landing in non-teleost ray-finned fishes.</title>
        <authorList>
            <person name="Bi X."/>
            <person name="Wang K."/>
            <person name="Yang L."/>
            <person name="Pan H."/>
            <person name="Jiang H."/>
            <person name="Wei Q."/>
            <person name="Fang M."/>
            <person name="Yu H."/>
            <person name="Zhu C."/>
            <person name="Cai Y."/>
            <person name="He Y."/>
            <person name="Gan X."/>
            <person name="Zeng H."/>
            <person name="Yu D."/>
            <person name="Zhu Y."/>
            <person name="Jiang H."/>
            <person name="Qiu Q."/>
            <person name="Yang H."/>
            <person name="Zhang Y.E."/>
            <person name="Wang W."/>
            <person name="Zhu M."/>
            <person name="He S."/>
            <person name="Zhang G."/>
        </authorList>
    </citation>
    <scope>NUCLEOTIDE SEQUENCE [LARGE SCALE GENOMIC DNA]</scope>
    <source>
        <strain evidence="1">Bchr_013</strain>
    </source>
</reference>
<dbReference type="Proteomes" id="UP000886611">
    <property type="component" value="Unassembled WGS sequence"/>
</dbReference>
<dbReference type="Gene3D" id="2.170.15.10">
    <property type="entry name" value="Proaerolysin, chain A, domain 3"/>
    <property type="match status" value="1"/>
</dbReference>
<dbReference type="AlphaFoldDB" id="A0A8X7WXV7"/>
<dbReference type="SUPFAM" id="SSF56973">
    <property type="entry name" value="Aerolisin/ETX pore-forming domain"/>
    <property type="match status" value="1"/>
</dbReference>
<keyword evidence="2" id="KW-1185">Reference proteome</keyword>
<sequence length="192" mass="21963">MVLFPLARYPSGMIILYALTIAVKSTVNLDSTTRKKFQDVFILMVGKSFILIHSQWVPVLYGSYPLTAITTCESYNVLVDKNRYSLGKVVPKSTYFYLPWEGKEYYYKYYDVLSINTGSYNQKLSDVVYDTNEANVLEQPPEVLMISPFDNYVCQSIKKIVTLEATTMNKRCWDVQHSAIYGDSINIIVGIP</sequence>
<feature type="non-terminal residue" evidence="1">
    <location>
        <position position="1"/>
    </location>
</feature>
<name>A0A8X7WXV7_POLSE</name>
<organism evidence="1 2">
    <name type="scientific">Polypterus senegalus</name>
    <name type="common">Senegal bichir</name>
    <dbReference type="NCBI Taxonomy" id="55291"/>
    <lineage>
        <taxon>Eukaryota</taxon>
        <taxon>Metazoa</taxon>
        <taxon>Chordata</taxon>
        <taxon>Craniata</taxon>
        <taxon>Vertebrata</taxon>
        <taxon>Euteleostomi</taxon>
        <taxon>Actinopterygii</taxon>
        <taxon>Polypteriformes</taxon>
        <taxon>Polypteridae</taxon>
        <taxon>Polypterus</taxon>
    </lineage>
</organism>
<evidence type="ECO:0000313" key="2">
    <source>
        <dbReference type="Proteomes" id="UP000886611"/>
    </source>
</evidence>
<gene>
    <name evidence="1" type="primary">Natt3_0</name>
    <name evidence="1" type="ORF">GTO96_0018023</name>
</gene>
<proteinExistence type="predicted"/>
<comment type="caution">
    <text evidence="1">The sequence shown here is derived from an EMBL/GenBank/DDBJ whole genome shotgun (WGS) entry which is preliminary data.</text>
</comment>
<dbReference type="EMBL" id="JAATIS010007298">
    <property type="protein sequence ID" value="KAG2458347.1"/>
    <property type="molecule type" value="Genomic_DNA"/>
</dbReference>
<protein>
    <submittedName>
        <fullName evidence="1">NATT3 protein</fullName>
    </submittedName>
</protein>
<evidence type="ECO:0000313" key="1">
    <source>
        <dbReference type="EMBL" id="KAG2458347.1"/>
    </source>
</evidence>
<accession>A0A8X7WXV7</accession>